<dbReference type="Gene3D" id="3.30.70.330">
    <property type="match status" value="1"/>
</dbReference>
<dbReference type="Pfam" id="PF04847">
    <property type="entry name" value="Calcipressin"/>
    <property type="match status" value="1"/>
</dbReference>
<dbReference type="GO" id="GO:0005634">
    <property type="term" value="C:nucleus"/>
    <property type="evidence" value="ECO:0007669"/>
    <property type="project" value="TreeGrafter"/>
</dbReference>
<proteinExistence type="inferred from homology"/>
<feature type="compositionally biased region" description="Polar residues" evidence="2">
    <location>
        <begin position="267"/>
        <end position="277"/>
    </location>
</feature>
<evidence type="ECO:0000313" key="4">
    <source>
        <dbReference type="Proteomes" id="UP000187283"/>
    </source>
</evidence>
<dbReference type="Proteomes" id="UP000187283">
    <property type="component" value="Unassembled WGS sequence"/>
</dbReference>
<feature type="region of interest" description="Disordered" evidence="2">
    <location>
        <begin position="248"/>
        <end position="277"/>
    </location>
</feature>
<feature type="compositionally biased region" description="Low complexity" evidence="2">
    <location>
        <begin position="192"/>
        <end position="213"/>
    </location>
</feature>
<comment type="similarity">
    <text evidence="1">Belongs to the RCAN family.</text>
</comment>
<dbReference type="GO" id="GO:0003676">
    <property type="term" value="F:nucleic acid binding"/>
    <property type="evidence" value="ECO:0007669"/>
    <property type="project" value="InterPro"/>
</dbReference>
<dbReference type="GO" id="GO:0005737">
    <property type="term" value="C:cytoplasm"/>
    <property type="evidence" value="ECO:0007669"/>
    <property type="project" value="TreeGrafter"/>
</dbReference>
<feature type="compositionally biased region" description="Polar residues" evidence="2">
    <location>
        <begin position="214"/>
        <end position="227"/>
    </location>
</feature>
<dbReference type="GO" id="GO:0019722">
    <property type="term" value="P:calcium-mediated signaling"/>
    <property type="evidence" value="ECO:0007669"/>
    <property type="project" value="InterPro"/>
</dbReference>
<evidence type="ECO:0000313" key="3">
    <source>
        <dbReference type="EMBL" id="OMJ16104.1"/>
    </source>
</evidence>
<evidence type="ECO:0000256" key="2">
    <source>
        <dbReference type="SAM" id="MobiDB-lite"/>
    </source>
</evidence>
<dbReference type="STRING" id="133412.A0A1R1XNA9"/>
<dbReference type="InterPro" id="IPR006931">
    <property type="entry name" value="Calcipressin"/>
</dbReference>
<name>A0A1R1XNA9_9FUNG</name>
<accession>A0A1R1XNA9</accession>
<dbReference type="InterPro" id="IPR012677">
    <property type="entry name" value="Nucleotide-bd_a/b_plait_sf"/>
</dbReference>
<reference evidence="3 4" key="1">
    <citation type="submission" date="2017-01" db="EMBL/GenBank/DDBJ databases">
        <authorList>
            <person name="Mah S.A."/>
            <person name="Swanson W.J."/>
            <person name="Moy G.W."/>
            <person name="Vacquier V.D."/>
        </authorList>
    </citation>
    <scope>NUCLEOTIDE SEQUENCE [LARGE SCALE GENOMIC DNA]</scope>
    <source>
        <strain evidence="3 4">GSMNP</strain>
    </source>
</reference>
<dbReference type="EMBL" id="LSSN01002452">
    <property type="protein sequence ID" value="OMJ16104.1"/>
    <property type="molecule type" value="Genomic_DNA"/>
</dbReference>
<dbReference type="SUPFAM" id="SSF54928">
    <property type="entry name" value="RNA-binding domain, RBD"/>
    <property type="match status" value="1"/>
</dbReference>
<gene>
    <name evidence="3" type="ORF">AYI70_g6818</name>
</gene>
<sequence length="277" mass="30564">MTNKKASISSPTNSLVITFTDFSAHVCDLLFEKLHEYGRIFHFSKLKSFKRCLVVFNSKSEAQAAKSALDGYEIAPGNSLKLFFSMNTDFSTIHDNFLAVPESAKLQLISPPGSPILGWTQQPEDCPNKLFMDNSLLLALQELKDGVYKLDMDDVVSVASFDADFTLDSQAARIKDDFPAIDDDDCFDTLPSQSKLPPSSFSSSPDSLSPSLSFTNPSRLQTPKTNFSNSKNVPTFIIEDFDKQSINDTNSFSMDNRCPTPLPKTQIPPSATTNTSL</sequence>
<organism evidence="3 4">
    <name type="scientific">Smittium culicis</name>
    <dbReference type="NCBI Taxonomy" id="133412"/>
    <lineage>
        <taxon>Eukaryota</taxon>
        <taxon>Fungi</taxon>
        <taxon>Fungi incertae sedis</taxon>
        <taxon>Zoopagomycota</taxon>
        <taxon>Kickxellomycotina</taxon>
        <taxon>Harpellomycetes</taxon>
        <taxon>Harpellales</taxon>
        <taxon>Legeriomycetaceae</taxon>
        <taxon>Smittium</taxon>
    </lineage>
</organism>
<evidence type="ECO:0000256" key="1">
    <source>
        <dbReference type="ARBA" id="ARBA00008209"/>
    </source>
</evidence>
<dbReference type="PANTHER" id="PTHR10300:SF14">
    <property type="entry name" value="PROTEIN SARAH"/>
    <property type="match status" value="1"/>
</dbReference>
<protein>
    <submittedName>
        <fullName evidence="3">Calcipressin-like protein</fullName>
    </submittedName>
</protein>
<feature type="region of interest" description="Disordered" evidence="2">
    <location>
        <begin position="192"/>
        <end position="227"/>
    </location>
</feature>
<dbReference type="OrthoDB" id="17212at2759"/>
<keyword evidence="4" id="KW-1185">Reference proteome</keyword>
<dbReference type="PANTHER" id="PTHR10300">
    <property type="entry name" value="CALCIPRESSIN"/>
    <property type="match status" value="1"/>
</dbReference>
<comment type="caution">
    <text evidence="3">The sequence shown here is derived from an EMBL/GenBank/DDBJ whole genome shotgun (WGS) entry which is preliminary data.</text>
</comment>
<dbReference type="GO" id="GO:0008597">
    <property type="term" value="F:calcium-dependent protein serine/threonine phosphatase regulator activity"/>
    <property type="evidence" value="ECO:0007669"/>
    <property type="project" value="TreeGrafter"/>
</dbReference>
<dbReference type="AlphaFoldDB" id="A0A1R1XNA9"/>
<dbReference type="InterPro" id="IPR035979">
    <property type="entry name" value="RBD_domain_sf"/>
</dbReference>